<dbReference type="Gene3D" id="3.40.50.2000">
    <property type="entry name" value="Glycogen Phosphorylase B"/>
    <property type="match status" value="2"/>
</dbReference>
<dbReference type="AlphaFoldDB" id="A0A840CWL5"/>
<dbReference type="GO" id="GO:0016757">
    <property type="term" value="F:glycosyltransferase activity"/>
    <property type="evidence" value="ECO:0007669"/>
    <property type="project" value="InterPro"/>
</dbReference>
<reference evidence="2" key="1">
    <citation type="submission" date="2020-08" db="EMBL/GenBank/DDBJ databases">
        <title>Genomic Encyclopedia of Type Strains, Phase IV (KMG-IV): sequencing the most valuable type-strain genomes for metagenomic binning, comparative biology and taxonomic classification.</title>
        <authorList>
            <person name="Goeker M."/>
        </authorList>
    </citation>
    <scope>NUCLEOTIDE SEQUENCE [LARGE SCALE GENOMIC DNA]</scope>
    <source>
        <strain evidence="2">DSM 105720</strain>
    </source>
</reference>
<dbReference type="EMBL" id="JACIER010000001">
    <property type="protein sequence ID" value="MBB4042478.1"/>
    <property type="molecule type" value="Genomic_DNA"/>
</dbReference>
<evidence type="ECO:0000313" key="2">
    <source>
        <dbReference type="EMBL" id="MBB4042478.1"/>
    </source>
</evidence>
<dbReference type="InterPro" id="IPR001296">
    <property type="entry name" value="Glyco_trans_1"/>
</dbReference>
<sequence>MKIVIVINSIIPAIKYGGTERVIWYLGQELHKMGHTITYLAPKGSYCDFAQIIERNPAVPVSAQIPVEADIVHFQGTIPEGVNKPYITTIHGNGVPANADRNLVFVSRNHAQRFGSNSFVYNGLDWEDYGPANLKLPRSRYHFLGKAAWKVKNFKGAMAVTKAIKGGQLDVLGGYRFNFKMGMRFTFSPQIHFHGMVDNSAKKAIIERSKGLIFPVTWHEPFGLAITESLYYGSPVFGTPYGSLPELVPNQVGYLSNKASELIHHMKEADYSPVTCNEYARDLFNSQIMAQEYLKKYEAVLNGESLNPEIPQAIDIARNLPWE</sequence>
<dbReference type="Pfam" id="PF00534">
    <property type="entry name" value="Glycos_transf_1"/>
    <property type="match status" value="1"/>
</dbReference>
<dbReference type="RefSeq" id="WP_044164722.1">
    <property type="nucleotide sequence ID" value="NZ_JACIER010000001.1"/>
</dbReference>
<evidence type="ECO:0000259" key="1">
    <source>
        <dbReference type="Pfam" id="PF00534"/>
    </source>
</evidence>
<proteinExistence type="predicted"/>
<dbReference type="PANTHER" id="PTHR12526:SF595">
    <property type="entry name" value="BLL5217 PROTEIN"/>
    <property type="match status" value="1"/>
</dbReference>
<dbReference type="PANTHER" id="PTHR12526">
    <property type="entry name" value="GLYCOSYLTRANSFERASE"/>
    <property type="match status" value="1"/>
</dbReference>
<dbReference type="SUPFAM" id="SSF53756">
    <property type="entry name" value="UDP-Glycosyltransferase/glycogen phosphorylase"/>
    <property type="match status" value="1"/>
</dbReference>
<accession>A0A840CWL5</accession>
<evidence type="ECO:0000313" key="3">
    <source>
        <dbReference type="Proteomes" id="UP000560658"/>
    </source>
</evidence>
<gene>
    <name evidence="2" type="ORF">GGR06_000237</name>
</gene>
<comment type="caution">
    <text evidence="2">The sequence shown here is derived from an EMBL/GenBank/DDBJ whole genome shotgun (WGS) entry which is preliminary data.</text>
</comment>
<protein>
    <submittedName>
        <fullName evidence="2">Glycosyltransferase involved in cell wall biosynthesis</fullName>
    </submittedName>
</protein>
<dbReference type="Proteomes" id="UP000560658">
    <property type="component" value="Unassembled WGS sequence"/>
</dbReference>
<name>A0A840CWL5_9BACE</name>
<feature type="domain" description="Glycosyl transferase family 1" evidence="1">
    <location>
        <begin position="189"/>
        <end position="257"/>
    </location>
</feature>
<organism evidence="2 3">
    <name type="scientific">Bacteroides reticulotermitis</name>
    <dbReference type="NCBI Taxonomy" id="1133319"/>
    <lineage>
        <taxon>Bacteria</taxon>
        <taxon>Pseudomonadati</taxon>
        <taxon>Bacteroidota</taxon>
        <taxon>Bacteroidia</taxon>
        <taxon>Bacteroidales</taxon>
        <taxon>Bacteroidaceae</taxon>
        <taxon>Bacteroides</taxon>
    </lineage>
</organism>
<keyword evidence="3" id="KW-1185">Reference proteome</keyword>